<dbReference type="GeneID" id="106819372"/>
<gene>
    <name evidence="3" type="primary">LOC106819372</name>
</gene>
<reference evidence="3" key="1">
    <citation type="submission" date="2025-08" db="UniProtKB">
        <authorList>
            <consortium name="RefSeq"/>
        </authorList>
    </citation>
    <scope>IDENTIFICATION</scope>
</reference>
<evidence type="ECO:0000313" key="2">
    <source>
        <dbReference type="Proteomes" id="UP000695022"/>
    </source>
</evidence>
<dbReference type="Gene3D" id="1.10.287.1490">
    <property type="match status" value="1"/>
</dbReference>
<sequence>MDPSIVRQVLFVHITTLTATFPRTSGISLVQDRGRLELQVEALTTERDALGDRVRRGEDEVKVKSKIIDDLSDSVRRLRAVAAEKEDAVKACQEQLLEEQREHAELLNNERTANAQLQEQRERLCDRKEQLKQRAADLQMELDDARHSLGLVKSQWERKAEFIGSLEGQVRDMKEAWQRKEETLTQERDRAADAARIATEKLRKADELFQEESLATRQQHQLQMATQSVELRKELGRAQDRVAEVEEEMRELLKETTASKKLLEDKVKH</sequence>
<accession>A0ABM1F4Y2</accession>
<keyword evidence="1" id="KW-0175">Coiled coil</keyword>
<dbReference type="Proteomes" id="UP000695022">
    <property type="component" value="Unplaced"/>
</dbReference>
<proteinExistence type="predicted"/>
<feature type="coiled-coil region" evidence="1">
    <location>
        <begin position="228"/>
        <end position="266"/>
    </location>
</feature>
<evidence type="ECO:0000256" key="1">
    <source>
        <dbReference type="SAM" id="Coils"/>
    </source>
</evidence>
<protein>
    <submittedName>
        <fullName evidence="3">Leucine-rich repeat and coiled-coil domain-containing protein 1-like</fullName>
    </submittedName>
</protein>
<evidence type="ECO:0000313" key="3">
    <source>
        <dbReference type="RefSeq" id="XP_014679503.1"/>
    </source>
</evidence>
<name>A0ABM1F4Y2_PRICU</name>
<organism evidence="2 3">
    <name type="scientific">Priapulus caudatus</name>
    <name type="common">Priapulid worm</name>
    <dbReference type="NCBI Taxonomy" id="37621"/>
    <lineage>
        <taxon>Eukaryota</taxon>
        <taxon>Metazoa</taxon>
        <taxon>Ecdysozoa</taxon>
        <taxon>Scalidophora</taxon>
        <taxon>Priapulida</taxon>
        <taxon>Priapulimorpha</taxon>
        <taxon>Priapulimorphida</taxon>
        <taxon>Priapulidae</taxon>
        <taxon>Priapulus</taxon>
    </lineage>
</organism>
<feature type="coiled-coil region" evidence="1">
    <location>
        <begin position="68"/>
        <end position="148"/>
    </location>
</feature>
<keyword evidence="2" id="KW-1185">Reference proteome</keyword>
<dbReference type="RefSeq" id="XP_014679503.1">
    <property type="nucleotide sequence ID" value="XM_014824017.1"/>
</dbReference>